<reference evidence="1" key="2">
    <citation type="submission" date="2020-09" db="EMBL/GenBank/DDBJ databases">
        <authorList>
            <person name="Sun Q."/>
            <person name="Kim S."/>
        </authorList>
    </citation>
    <scope>NUCLEOTIDE SEQUENCE</scope>
    <source>
        <strain evidence="1">KCTC 12710</strain>
    </source>
</reference>
<dbReference type="AlphaFoldDB" id="A0A918V8I6"/>
<organism evidence="1 2">
    <name type="scientific">Algibacter mikhailovii</name>
    <dbReference type="NCBI Taxonomy" id="425498"/>
    <lineage>
        <taxon>Bacteria</taxon>
        <taxon>Pseudomonadati</taxon>
        <taxon>Bacteroidota</taxon>
        <taxon>Flavobacteriia</taxon>
        <taxon>Flavobacteriales</taxon>
        <taxon>Flavobacteriaceae</taxon>
        <taxon>Algibacter</taxon>
    </lineage>
</organism>
<dbReference type="EMBL" id="BMWZ01000002">
    <property type="protein sequence ID" value="GGZ75606.1"/>
    <property type="molecule type" value="Genomic_DNA"/>
</dbReference>
<sequence length="112" mass="12876">MIHYTNKRFRLLSTSDNSEVSTAIIFKYQQEGNILTCNYSGEQILSGHLIGIIDSNGHITMRYHQINKNNELRTGTCYSKPEIMASGKIRLHEHWQWTSGDFSKGESILEEI</sequence>
<keyword evidence="2" id="KW-1185">Reference proteome</keyword>
<name>A0A918V8I6_9FLAO</name>
<dbReference type="Proteomes" id="UP000636004">
    <property type="component" value="Unassembled WGS sequence"/>
</dbReference>
<proteinExistence type="predicted"/>
<protein>
    <recommendedName>
        <fullName evidence="3">N-acetylglutamate synthase</fullName>
    </recommendedName>
</protein>
<dbReference type="RefSeq" id="WP_229796738.1">
    <property type="nucleotide sequence ID" value="NZ_BMWZ01000002.1"/>
</dbReference>
<evidence type="ECO:0000313" key="1">
    <source>
        <dbReference type="EMBL" id="GGZ75606.1"/>
    </source>
</evidence>
<evidence type="ECO:0000313" key="2">
    <source>
        <dbReference type="Proteomes" id="UP000636004"/>
    </source>
</evidence>
<evidence type="ECO:0008006" key="3">
    <source>
        <dbReference type="Google" id="ProtNLM"/>
    </source>
</evidence>
<comment type="caution">
    <text evidence="1">The sequence shown here is derived from an EMBL/GenBank/DDBJ whole genome shotgun (WGS) entry which is preliminary data.</text>
</comment>
<dbReference type="InterPro" id="IPR058595">
    <property type="entry name" value="Avidin-like"/>
</dbReference>
<dbReference type="Pfam" id="PF26421">
    <property type="entry name" value="Avidin_like"/>
    <property type="match status" value="1"/>
</dbReference>
<gene>
    <name evidence="1" type="ORF">GCM10007028_11410</name>
</gene>
<accession>A0A918V8I6</accession>
<reference evidence="1" key="1">
    <citation type="journal article" date="2014" name="Int. J. Syst. Evol. Microbiol.">
        <title>Complete genome sequence of Corynebacterium casei LMG S-19264T (=DSM 44701T), isolated from a smear-ripened cheese.</title>
        <authorList>
            <consortium name="US DOE Joint Genome Institute (JGI-PGF)"/>
            <person name="Walter F."/>
            <person name="Albersmeier A."/>
            <person name="Kalinowski J."/>
            <person name="Ruckert C."/>
        </authorList>
    </citation>
    <scope>NUCLEOTIDE SEQUENCE</scope>
    <source>
        <strain evidence="1">KCTC 12710</strain>
    </source>
</reference>